<dbReference type="InterPro" id="IPR016024">
    <property type="entry name" value="ARM-type_fold"/>
</dbReference>
<dbReference type="AlphaFoldDB" id="A0A6P2CE34"/>
<dbReference type="Pfam" id="PF08713">
    <property type="entry name" value="DNA_alkylation"/>
    <property type="match status" value="1"/>
</dbReference>
<evidence type="ECO:0000313" key="2">
    <source>
        <dbReference type="Proteomes" id="UP000471120"/>
    </source>
</evidence>
<dbReference type="RefSeq" id="WP_010838798.1">
    <property type="nucleotide sequence ID" value="NZ_QRCM01000001.1"/>
</dbReference>
<comment type="caution">
    <text evidence="1">The sequence shown here is derived from an EMBL/GenBank/DDBJ whole genome shotgun (WGS) entry which is preliminary data.</text>
</comment>
<name>A0A6P2CE34_9NOCA</name>
<sequence>MTPPPVGEVLAELADLDDPRIRAVNEKHGDDHGVNLGKLRAVAKRLKTQPDLARELWATGESSAMLLATLICRPRAFERDELDAMLRSARTPKVHDWLVNYVVKKSPHAEELRGVWLADPNPDVASAGWALTSARVTKNPDGLDLPALLDIIERDMKDAPDPLQWAMNECLAQIGIAHPDLRDRAIGIGERLRVLEDYPTSPGCTSPYAPAWIAEMVRRQQDS</sequence>
<protein>
    <submittedName>
        <fullName evidence="1">DNA alkylation repair protein</fullName>
    </submittedName>
</protein>
<reference evidence="1 2" key="1">
    <citation type="submission" date="2018-07" db="EMBL/GenBank/DDBJ databases">
        <title>Genome sequence of Rhodococcus rhodnii ATCC 35071 from Rhodnius prolixus.</title>
        <authorList>
            <person name="Patel V."/>
            <person name="Vogel K.J."/>
        </authorList>
    </citation>
    <scope>NUCLEOTIDE SEQUENCE [LARGE SCALE GENOMIC DNA]</scope>
    <source>
        <strain evidence="1 2">ATCC 35071</strain>
    </source>
</reference>
<dbReference type="CDD" id="cd06561">
    <property type="entry name" value="AlkD_like"/>
    <property type="match status" value="1"/>
</dbReference>
<dbReference type="PANTHER" id="PTHR41291">
    <property type="entry name" value="DNA ALKYLATION REPAIR PROTEIN"/>
    <property type="match status" value="1"/>
</dbReference>
<dbReference type="EMBL" id="QRCM01000001">
    <property type="protein sequence ID" value="TXG91017.1"/>
    <property type="molecule type" value="Genomic_DNA"/>
</dbReference>
<dbReference type="SUPFAM" id="SSF48371">
    <property type="entry name" value="ARM repeat"/>
    <property type="match status" value="1"/>
</dbReference>
<evidence type="ECO:0000313" key="1">
    <source>
        <dbReference type="EMBL" id="TXG91017.1"/>
    </source>
</evidence>
<dbReference type="PANTHER" id="PTHR41291:SF1">
    <property type="entry name" value="DNA ALKYLATION REPAIR PROTEIN"/>
    <property type="match status" value="1"/>
</dbReference>
<dbReference type="Gene3D" id="1.25.10.90">
    <property type="match status" value="1"/>
</dbReference>
<proteinExistence type="predicted"/>
<organism evidence="1 2">
    <name type="scientific">Rhodococcus rhodnii</name>
    <dbReference type="NCBI Taxonomy" id="38312"/>
    <lineage>
        <taxon>Bacteria</taxon>
        <taxon>Bacillati</taxon>
        <taxon>Actinomycetota</taxon>
        <taxon>Actinomycetes</taxon>
        <taxon>Mycobacteriales</taxon>
        <taxon>Nocardiaceae</taxon>
        <taxon>Rhodococcus</taxon>
    </lineage>
</organism>
<dbReference type="Proteomes" id="UP000471120">
    <property type="component" value="Unassembled WGS sequence"/>
</dbReference>
<dbReference type="InterPro" id="IPR014825">
    <property type="entry name" value="DNA_alkylation"/>
</dbReference>
<gene>
    <name evidence="1" type="ORF">DW322_13265</name>
</gene>
<accession>A0A6P2CE34</accession>